<evidence type="ECO:0000313" key="8">
    <source>
        <dbReference type="Proteomes" id="UP001627154"/>
    </source>
</evidence>
<feature type="coiled-coil region" evidence="1">
    <location>
        <begin position="1012"/>
        <end position="1053"/>
    </location>
</feature>
<feature type="compositionally biased region" description="Polar residues" evidence="2">
    <location>
        <begin position="558"/>
        <end position="575"/>
    </location>
</feature>
<gene>
    <name evidence="7" type="ORF">TKK_016990</name>
</gene>
<dbReference type="EMBL" id="JBJJXI010000136">
    <property type="protein sequence ID" value="KAL3387903.1"/>
    <property type="molecule type" value="Genomic_DNA"/>
</dbReference>
<evidence type="ECO:0000256" key="1">
    <source>
        <dbReference type="SAM" id="Coils"/>
    </source>
</evidence>
<feature type="compositionally biased region" description="Polar residues" evidence="2">
    <location>
        <begin position="609"/>
        <end position="618"/>
    </location>
</feature>
<feature type="region of interest" description="Disordered" evidence="2">
    <location>
        <begin position="258"/>
        <end position="317"/>
    </location>
</feature>
<dbReference type="Pfam" id="PF21788">
    <property type="entry name" value="TNP-like_GBD"/>
    <property type="match status" value="1"/>
</dbReference>
<dbReference type="InterPro" id="IPR021896">
    <property type="entry name" value="THAP9-like_HTH"/>
</dbReference>
<feature type="domain" description="Transposable element P transposase-like RNase H C-terminal" evidence="6">
    <location>
        <begin position="1470"/>
        <end position="1497"/>
    </location>
</feature>
<keyword evidence="8" id="KW-1185">Reference proteome</keyword>
<feature type="compositionally biased region" description="Acidic residues" evidence="2">
    <location>
        <begin position="539"/>
        <end position="550"/>
    </location>
</feature>
<feature type="domain" description="Transposable element P transposase-like GTP-binding insertion" evidence="5">
    <location>
        <begin position="1286"/>
        <end position="1402"/>
    </location>
</feature>
<keyword evidence="1" id="KW-0175">Coiled coil</keyword>
<proteinExistence type="predicted"/>
<dbReference type="InterPro" id="IPR048365">
    <property type="entry name" value="TNP-like_RNaseH_N"/>
</dbReference>
<feature type="domain" description="THAP9-like helix-turn-helix" evidence="3">
    <location>
        <begin position="1070"/>
        <end position="1120"/>
    </location>
</feature>
<dbReference type="Pfam" id="PF21787">
    <property type="entry name" value="TNP-like_RNaseH_N"/>
    <property type="match status" value="1"/>
</dbReference>
<feature type="compositionally biased region" description="Polar residues" evidence="2">
    <location>
        <begin position="519"/>
        <end position="532"/>
    </location>
</feature>
<dbReference type="PANTHER" id="PTHR47577">
    <property type="entry name" value="THAP DOMAIN-CONTAINING PROTEIN 6"/>
    <property type="match status" value="1"/>
</dbReference>
<dbReference type="Proteomes" id="UP001627154">
    <property type="component" value="Unassembled WGS sequence"/>
</dbReference>
<dbReference type="Pfam" id="PF12017">
    <property type="entry name" value="Tnp_P_element"/>
    <property type="match status" value="1"/>
</dbReference>
<protein>
    <recommendedName>
        <fullName evidence="9">THAP-type domain-containing protein</fullName>
    </recommendedName>
</protein>
<dbReference type="Pfam" id="PF21789">
    <property type="entry name" value="TNP-like_RNaseH_C"/>
    <property type="match status" value="1"/>
</dbReference>
<name>A0ABD2W4X2_9HYME</name>
<evidence type="ECO:0008006" key="9">
    <source>
        <dbReference type="Google" id="ProtNLM"/>
    </source>
</evidence>
<organism evidence="7 8">
    <name type="scientific">Trichogramma kaykai</name>
    <dbReference type="NCBI Taxonomy" id="54128"/>
    <lineage>
        <taxon>Eukaryota</taxon>
        <taxon>Metazoa</taxon>
        <taxon>Ecdysozoa</taxon>
        <taxon>Arthropoda</taxon>
        <taxon>Hexapoda</taxon>
        <taxon>Insecta</taxon>
        <taxon>Pterygota</taxon>
        <taxon>Neoptera</taxon>
        <taxon>Endopterygota</taxon>
        <taxon>Hymenoptera</taxon>
        <taxon>Apocrita</taxon>
        <taxon>Proctotrupomorpha</taxon>
        <taxon>Chalcidoidea</taxon>
        <taxon>Trichogrammatidae</taxon>
        <taxon>Trichogramma</taxon>
    </lineage>
</organism>
<evidence type="ECO:0000259" key="4">
    <source>
        <dbReference type="Pfam" id="PF21787"/>
    </source>
</evidence>
<feature type="region of interest" description="Disordered" evidence="2">
    <location>
        <begin position="1566"/>
        <end position="1609"/>
    </location>
</feature>
<feature type="region of interest" description="Disordered" evidence="2">
    <location>
        <begin position="680"/>
        <end position="700"/>
    </location>
</feature>
<evidence type="ECO:0000259" key="5">
    <source>
        <dbReference type="Pfam" id="PF21788"/>
    </source>
</evidence>
<feature type="region of interest" description="Disordered" evidence="2">
    <location>
        <begin position="496"/>
        <end position="618"/>
    </location>
</feature>
<dbReference type="PANTHER" id="PTHR47577:SF2">
    <property type="entry name" value="THAP DOMAIN CONTAINING 9"/>
    <property type="match status" value="1"/>
</dbReference>
<evidence type="ECO:0000259" key="6">
    <source>
        <dbReference type="Pfam" id="PF21789"/>
    </source>
</evidence>
<evidence type="ECO:0000313" key="7">
    <source>
        <dbReference type="EMBL" id="KAL3387903.1"/>
    </source>
</evidence>
<sequence>MTKSEFHSYYRKINAGKKSRAEIKFAIDNPAAFLRETNTAVDKKIMPFFFRRLEMPTCHLPRITYQDAWLYGTRGENERYYNDWRNILEGLGYPLRDAERAAFIREIEEDGNIQLPDPAGIDRNEIAAFEELIPRPPAAVVIDPTIEPAPRPADFPNARMIILNRQDRVVEIVEAPPRPIPNVEAACDNINAIAPAVPINAAGNQIQPDAQAVNPPDAPLADLVPPIGQPIDQPQEDPNADLMENMHRDANALANQFLNPVDVGGNNDDEFDHNSPHDNEDYENEGTQPEDQPDDQDLPAPQNVVGNNVRQRGRKRKAVYTHTKKDHLTFAKVKVHELYIINYQNINKGSYTRSTNGQEIPTCGLFTFAGIHAESVMHQAARYFENRPPLHTHIYASARESEVHYGLRHLSHSIVAVSLLHEAMRYARSDGSKEFETFRQRVADCFAYTPLQYGQGLTVSPPYSQFCDLLDQALPFARKMEESIEETSKNVNSRGFVDINLKPSNNMDEDCDLDESDKSNVSTSNRASFTNPKSKEFIEIEESDEDDDDVASTKSDRSTISNSPINQTQNNSNGKESTENKPPKQWLRIVENVEDEEEEKEGGKDRINTPPSSQTSQVGNITISVAPSGSMQPKVAIQRIDTAAIIKAKNESAPVAEVTLSDDDDDNDYIEPSQIKKVKKLSVATQNDSREDDMNSNGRGGQLEQWLDSNALNFDVKLFHSDAPTLYKVASFIDSALIKTDTRTRHNFLNTLDAESDHEPLETDLILETDIEADHSNVGRYLYKKTNVKKFDKYLNEHTIEIPHNRYLSNEETDTYIDELQATINSAIQCSTPVYKQYDRFANLQSKIIGKLYKEKHVIQSKLYRLHHKTDTLSKLAYNALKIDMKSIKKKTYSRIHRDDWIARSGNASLAALTEAQLGERRVCSAHFLDTDFRFVGVNNKKELNPGVKPKFFYELENRNPPVLQLDEVPQQLDEVAQVPQNDFIDIPIPDPCLPNICLPVNSFSGRRRNKKNSLSRKNEILKNKIIRLQKKMKTLNQTINRDKKRVIKLTEKDLIIGASNYIYGRNLDFFKMQLNHSKRRIWEEDEKQFALGLYYKSPKAYKYLSDIFNLPCSTTIHEWVNNINLRPGEKNIQLYKQLQVKLKSKSFYEKQSVLMWDEMIIKPGLEFSSKYDILEGYEDLGSDVGGRSPKIATHVLAFMLGVLIHNWKQPFFYIPSAGPVSASNLIILINKVLELAFEVGFIIKHMVCDQSKGNQSAAEQLGITLENPSYTFNENNITSGFDVPHIIKCIKNNLISNNYKVDGNIVSWMPIKKLYELEKGKSCRAAPKLSKRHIEPNNFEKMKVSLAVQVFSHSVGAALMAATVNREVGLNNTDLEIAGATSDFCSRINRIFDCLNARTSADSNPYRRGLSSKSTIVKDELKKSLAWLKLIYDPTKSPAFSNLILTINGILLLWDRLKAEGVSYLLTSRLNQDKLENFFGFVRERCGYNNNPTLTQCVKNIQYAVLVTVLMPAVGGNCESDDARLLISNFNKYTVDETGDLTDKIDEKVAEWFSNNEEYWVKLNSEDETADTSENTTGTLNDSHTTTASPTVQTSDTIDTHTDPNNTTSEIETYTLAPAPSLEDQTKKYIAGYLVYRFQKKFQCNDCFSSYTENDKLQLDPVEDTFIFFKAYLSEQSDIFGSLQVPSNLLYKVILLSYKIFDRAITADPHRENLSFFLTSLLRDAVYQKYPQFWVHNDINHDHQTFILESFEVVHLKYRAKWISRDFRESKKRNIGTRAAKPNEKLAKLCQT</sequence>
<dbReference type="InterPro" id="IPR048366">
    <property type="entry name" value="TNP-like_GBD"/>
</dbReference>
<accession>A0ABD2W4X2</accession>
<evidence type="ECO:0000259" key="3">
    <source>
        <dbReference type="Pfam" id="PF12017"/>
    </source>
</evidence>
<comment type="caution">
    <text evidence="7">The sequence shown here is derived from an EMBL/GenBank/DDBJ whole genome shotgun (WGS) entry which is preliminary data.</text>
</comment>
<reference evidence="7 8" key="1">
    <citation type="journal article" date="2024" name="bioRxiv">
        <title>A reference genome for Trichogramma kaykai: A tiny desert-dwelling parasitoid wasp with competing sex-ratio distorters.</title>
        <authorList>
            <person name="Culotta J."/>
            <person name="Lindsey A.R."/>
        </authorList>
    </citation>
    <scope>NUCLEOTIDE SEQUENCE [LARGE SCALE GENOMIC DNA]</scope>
    <source>
        <strain evidence="7 8">KSX58</strain>
    </source>
</reference>
<dbReference type="InterPro" id="IPR048367">
    <property type="entry name" value="TNP-like_RNaseH_C"/>
</dbReference>
<feature type="compositionally biased region" description="Polar residues" evidence="2">
    <location>
        <begin position="1573"/>
        <end position="1609"/>
    </location>
</feature>
<feature type="domain" description="Transposable element P transposase-like RNase H" evidence="4">
    <location>
        <begin position="1134"/>
        <end position="1263"/>
    </location>
</feature>
<evidence type="ECO:0000256" key="2">
    <source>
        <dbReference type="SAM" id="MobiDB-lite"/>
    </source>
</evidence>